<dbReference type="AlphaFoldDB" id="A0A0D6JJ78"/>
<dbReference type="RefSeq" id="WP_244466776.1">
    <property type="nucleotide sequence ID" value="NZ_LN829119.1"/>
</dbReference>
<dbReference type="InterPro" id="IPR015392">
    <property type="entry name" value="TehB/YeaR-like_dom"/>
</dbReference>
<dbReference type="Pfam" id="PF09313">
    <property type="entry name" value="TehB-like"/>
    <property type="match status" value="1"/>
</dbReference>
<gene>
    <name evidence="2" type="ORF">YBN1229_v1_3409</name>
</gene>
<dbReference type="Proteomes" id="UP000033187">
    <property type="component" value="Chromosome 1"/>
</dbReference>
<organism evidence="2 3">
    <name type="scientific">Candidatus Filomicrobium marinum</name>
    <dbReference type="NCBI Taxonomy" id="1608628"/>
    <lineage>
        <taxon>Bacteria</taxon>
        <taxon>Pseudomonadati</taxon>
        <taxon>Pseudomonadota</taxon>
        <taxon>Alphaproteobacteria</taxon>
        <taxon>Hyphomicrobiales</taxon>
        <taxon>Hyphomicrobiaceae</taxon>
        <taxon>Filomicrobium</taxon>
    </lineage>
</organism>
<evidence type="ECO:0000313" key="2">
    <source>
        <dbReference type="EMBL" id="CPR21976.1"/>
    </source>
</evidence>
<protein>
    <recommendedName>
        <fullName evidence="1">TehB/YeaR-like domain-containing protein</fullName>
    </recommendedName>
</protein>
<keyword evidence="3" id="KW-1185">Reference proteome</keyword>
<dbReference type="KEGG" id="fiy:BN1229_v1_3409"/>
<dbReference type="EMBL" id="LN829119">
    <property type="protein sequence ID" value="CPR21976.1"/>
    <property type="molecule type" value="Genomic_DNA"/>
</dbReference>
<dbReference type="InterPro" id="IPR014710">
    <property type="entry name" value="RmlC-like_jellyroll"/>
</dbReference>
<evidence type="ECO:0000313" key="3">
    <source>
        <dbReference type="Proteomes" id="UP000033187"/>
    </source>
</evidence>
<feature type="domain" description="TehB/YeaR-like" evidence="1">
    <location>
        <begin position="14"/>
        <end position="88"/>
    </location>
</feature>
<reference evidence="3" key="1">
    <citation type="submission" date="2015-02" db="EMBL/GenBank/DDBJ databases">
        <authorList>
            <person name="Chooi Y.-H."/>
        </authorList>
    </citation>
    <scope>NUCLEOTIDE SEQUENCE [LARGE SCALE GENOMIC DNA]</scope>
    <source>
        <strain evidence="3">strain Y</strain>
    </source>
</reference>
<dbReference type="Gene3D" id="2.60.120.10">
    <property type="entry name" value="Jelly Rolls"/>
    <property type="match status" value="1"/>
</dbReference>
<evidence type="ECO:0000259" key="1">
    <source>
        <dbReference type="Pfam" id="PF09313"/>
    </source>
</evidence>
<proteinExistence type="predicted"/>
<dbReference type="KEGG" id="fil:BN1229_v1_2506"/>
<dbReference type="SUPFAM" id="SSF51197">
    <property type="entry name" value="Clavaminate synthase-like"/>
    <property type="match status" value="1"/>
</dbReference>
<name>A0A0D6JJ78_9HYPH</name>
<sequence length="107" mass="11956">MIDEQLPEGLVAYRKTPVFDQDTLPNGLRKTHRTKAGVWAVIHVVEGRLRYRCLEPLSEQILSPGVTGIVRPEEAHEVEPLGAVRFYVEFYSASSQDGSPHVDGIEV</sequence>
<accession>A0A0D6JJ78</accession>